<name>A0A4V2K1J7_9APHY</name>
<proteinExistence type="predicted"/>
<dbReference type="Proteomes" id="UP000292957">
    <property type="component" value="Unassembled WGS sequence"/>
</dbReference>
<dbReference type="EMBL" id="ML143392">
    <property type="protein sequence ID" value="TBU32983.1"/>
    <property type="molecule type" value="Genomic_DNA"/>
</dbReference>
<sequence length="187" mass="21051">MTHLSPSPLPSELTSIHQLPLELLENIFSYACTDGGHTGRSLSLVSRYFLDVVRPIRYGSVALTSLRQTKLFLTCLKRERARTTVRVRHLFVSTWRDGQEVARFRDGRMPRCNVVRADGSDILVNRPQWPQPTTSPRSPSCTPGNLARYNFLRSSLLYGNSRFVDLLLRSLVALGSPFSLNVPPPSL</sequence>
<reference evidence="1" key="1">
    <citation type="submission" date="2019-01" db="EMBL/GenBank/DDBJ databases">
        <title>Draft genome sequences of three monokaryotic isolates of the white-rot basidiomycete fungus Dichomitus squalens.</title>
        <authorList>
            <consortium name="DOE Joint Genome Institute"/>
            <person name="Lopez S.C."/>
            <person name="Andreopoulos B."/>
            <person name="Pangilinan J."/>
            <person name="Lipzen A."/>
            <person name="Riley R."/>
            <person name="Ahrendt S."/>
            <person name="Ng V."/>
            <person name="Barry K."/>
            <person name="Daum C."/>
            <person name="Grigoriev I.V."/>
            <person name="Hilden K.S."/>
            <person name="Makela M.R."/>
            <person name="de Vries R.P."/>
        </authorList>
    </citation>
    <scope>NUCLEOTIDE SEQUENCE [LARGE SCALE GENOMIC DNA]</scope>
    <source>
        <strain evidence="1">OM18370.1</strain>
    </source>
</reference>
<accession>A0A4V2K1J7</accession>
<dbReference type="OrthoDB" id="2748701at2759"/>
<evidence type="ECO:0008006" key="2">
    <source>
        <dbReference type="Google" id="ProtNLM"/>
    </source>
</evidence>
<gene>
    <name evidence="1" type="ORF">BD311DRAFT_471870</name>
</gene>
<evidence type="ECO:0000313" key="1">
    <source>
        <dbReference type="EMBL" id="TBU32983.1"/>
    </source>
</evidence>
<dbReference type="AlphaFoldDB" id="A0A4V2K1J7"/>
<protein>
    <recommendedName>
        <fullName evidence="2">F-box domain-containing protein</fullName>
    </recommendedName>
</protein>
<organism evidence="1">
    <name type="scientific">Dichomitus squalens</name>
    <dbReference type="NCBI Taxonomy" id="114155"/>
    <lineage>
        <taxon>Eukaryota</taxon>
        <taxon>Fungi</taxon>
        <taxon>Dikarya</taxon>
        <taxon>Basidiomycota</taxon>
        <taxon>Agaricomycotina</taxon>
        <taxon>Agaricomycetes</taxon>
        <taxon>Polyporales</taxon>
        <taxon>Polyporaceae</taxon>
        <taxon>Dichomitus</taxon>
    </lineage>
</organism>